<dbReference type="OMA" id="GDHVMAW"/>
<evidence type="ECO:0000256" key="4">
    <source>
        <dbReference type="ARBA" id="ARBA00022833"/>
    </source>
</evidence>
<reference evidence="6 7" key="1">
    <citation type="journal article" date="2013" name="PLoS Genet.">
        <title>Distinctive expansion of potential virulence genes in the genome of the oomycete fish pathogen Saprolegnia parasitica.</title>
        <authorList>
            <person name="Jiang R.H."/>
            <person name="de Bruijn I."/>
            <person name="Haas B.J."/>
            <person name="Belmonte R."/>
            <person name="Lobach L."/>
            <person name="Christie J."/>
            <person name="van den Ackerveken G."/>
            <person name="Bottin A."/>
            <person name="Bulone V."/>
            <person name="Diaz-Moreno S.M."/>
            <person name="Dumas B."/>
            <person name="Fan L."/>
            <person name="Gaulin E."/>
            <person name="Govers F."/>
            <person name="Grenville-Briggs L.J."/>
            <person name="Horner N.R."/>
            <person name="Levin J.Z."/>
            <person name="Mammella M."/>
            <person name="Meijer H.J."/>
            <person name="Morris P."/>
            <person name="Nusbaum C."/>
            <person name="Oome S."/>
            <person name="Phillips A.J."/>
            <person name="van Rooyen D."/>
            <person name="Rzeszutek E."/>
            <person name="Saraiva M."/>
            <person name="Secombes C.J."/>
            <person name="Seidl M.F."/>
            <person name="Snel B."/>
            <person name="Stassen J.H."/>
            <person name="Sykes S."/>
            <person name="Tripathy S."/>
            <person name="van den Berg H."/>
            <person name="Vega-Arreguin J.C."/>
            <person name="Wawra S."/>
            <person name="Young S.K."/>
            <person name="Zeng Q."/>
            <person name="Dieguez-Uribeondo J."/>
            <person name="Russ C."/>
            <person name="Tyler B.M."/>
            <person name="van West P."/>
        </authorList>
    </citation>
    <scope>NUCLEOTIDE SEQUENCE [LARGE SCALE GENOMIC DNA]</scope>
    <source>
        <strain evidence="6 7">CBS 223.65</strain>
    </source>
</reference>
<sequence>MDVRAGVAVGGLLVALLWQRQRLCAAAVHSHVYVRLRARAMAWLVAISGSSSTLTRLAPVEQLAPNVLRVLGLNPGRMTLQGTNTYVVGTGARASSSTRATGRMPHGVETLSDIVLTHAHFDHIGGLWQLQARFPDAKVWKMLTYAPSACECSAHVSNAYAIDGLQIFDLATLLANDEVLTTDGAVLRPVYTPGHTNDHVCFLLDDDNAIFTGDCVLGEGTCTFQSLSEYMASLRALRACNPTRLYPGHGPVVEKAVDTIDMYLSHRQKREDEILAVLTSKGPVDVSTIVAAMYPSLPYFLSLAAARNVRMHLRKLLDDGQVREVPSTSWLSRTPRYAMATVPNE</sequence>
<dbReference type="FunFam" id="3.60.15.10:FF:000041">
    <property type="entry name" value="Metallo-beta-lactamase domain protein"/>
    <property type="match status" value="1"/>
</dbReference>
<evidence type="ECO:0000313" key="7">
    <source>
        <dbReference type="Proteomes" id="UP000030745"/>
    </source>
</evidence>
<feature type="domain" description="Metallo-beta-lactamase" evidence="5">
    <location>
        <begin position="82"/>
        <end position="249"/>
    </location>
</feature>
<dbReference type="CDD" id="cd07722">
    <property type="entry name" value="LACTB2-like_MBL-fold"/>
    <property type="match status" value="1"/>
</dbReference>
<dbReference type="InterPro" id="IPR001279">
    <property type="entry name" value="Metallo-B-lactamas"/>
</dbReference>
<dbReference type="VEuPathDB" id="FungiDB:SPRG_13109"/>
<gene>
    <name evidence="6" type="ORF">SPRG_13109</name>
</gene>
<protein>
    <recommendedName>
        <fullName evidence="5">Metallo-beta-lactamase domain-containing protein</fullName>
    </recommendedName>
</protein>
<keyword evidence="7" id="KW-1185">Reference proteome</keyword>
<dbReference type="InterPro" id="IPR036388">
    <property type="entry name" value="WH-like_DNA-bd_sf"/>
</dbReference>
<dbReference type="PANTHER" id="PTHR23131:SF0">
    <property type="entry name" value="ENDORIBONUCLEASE LACTB2"/>
    <property type="match status" value="1"/>
</dbReference>
<evidence type="ECO:0000259" key="5">
    <source>
        <dbReference type="SMART" id="SM00849"/>
    </source>
</evidence>
<dbReference type="InterPro" id="IPR050662">
    <property type="entry name" value="Sec-metab_biosynth-thioest"/>
</dbReference>
<dbReference type="InterPro" id="IPR036866">
    <property type="entry name" value="RibonucZ/Hydroxyglut_hydro"/>
</dbReference>
<accession>A0A067C532</accession>
<keyword evidence="4" id="KW-0862">Zinc</keyword>
<dbReference type="Proteomes" id="UP000030745">
    <property type="component" value="Unassembled WGS sequence"/>
</dbReference>
<dbReference type="GO" id="GO:0046872">
    <property type="term" value="F:metal ion binding"/>
    <property type="evidence" value="ECO:0007669"/>
    <property type="project" value="UniProtKB-KW"/>
</dbReference>
<dbReference type="Gene3D" id="3.60.15.10">
    <property type="entry name" value="Ribonuclease Z/Hydroxyacylglutathione hydrolase-like"/>
    <property type="match status" value="1"/>
</dbReference>
<dbReference type="Gene3D" id="1.10.10.10">
    <property type="entry name" value="Winged helix-like DNA-binding domain superfamily/Winged helix DNA-binding domain"/>
    <property type="match status" value="1"/>
</dbReference>
<evidence type="ECO:0000313" key="6">
    <source>
        <dbReference type="EMBL" id="KDO21927.1"/>
    </source>
</evidence>
<comment type="similarity">
    <text evidence="1">Belongs to the metallo-beta-lactamase superfamily. Glyoxalase II family.</text>
</comment>
<dbReference type="SUPFAM" id="SSF56281">
    <property type="entry name" value="Metallo-hydrolase/oxidoreductase"/>
    <property type="match status" value="1"/>
</dbReference>
<evidence type="ECO:0000256" key="2">
    <source>
        <dbReference type="ARBA" id="ARBA00022723"/>
    </source>
</evidence>
<dbReference type="EMBL" id="KK583278">
    <property type="protein sequence ID" value="KDO21927.1"/>
    <property type="molecule type" value="Genomic_DNA"/>
</dbReference>
<evidence type="ECO:0000256" key="1">
    <source>
        <dbReference type="ARBA" id="ARBA00006759"/>
    </source>
</evidence>
<keyword evidence="2" id="KW-0479">Metal-binding</keyword>
<dbReference type="Pfam" id="PF17778">
    <property type="entry name" value="WHD_BLACT"/>
    <property type="match status" value="1"/>
</dbReference>
<keyword evidence="3" id="KW-0378">Hydrolase</keyword>
<dbReference type="InterPro" id="IPR041516">
    <property type="entry name" value="LACTB2_WH"/>
</dbReference>
<dbReference type="KEGG" id="spar:SPRG_13109"/>
<dbReference type="RefSeq" id="XP_012207369.1">
    <property type="nucleotide sequence ID" value="XM_012351979.1"/>
</dbReference>
<dbReference type="GO" id="GO:0016787">
    <property type="term" value="F:hydrolase activity"/>
    <property type="evidence" value="ECO:0007669"/>
    <property type="project" value="UniProtKB-KW"/>
</dbReference>
<evidence type="ECO:0000256" key="3">
    <source>
        <dbReference type="ARBA" id="ARBA00022801"/>
    </source>
</evidence>
<proteinExistence type="inferred from homology"/>
<dbReference type="OrthoDB" id="17458at2759"/>
<organism evidence="6 7">
    <name type="scientific">Saprolegnia parasitica (strain CBS 223.65)</name>
    <dbReference type="NCBI Taxonomy" id="695850"/>
    <lineage>
        <taxon>Eukaryota</taxon>
        <taxon>Sar</taxon>
        <taxon>Stramenopiles</taxon>
        <taxon>Oomycota</taxon>
        <taxon>Saprolegniomycetes</taxon>
        <taxon>Saprolegniales</taxon>
        <taxon>Saprolegniaceae</taxon>
        <taxon>Saprolegnia</taxon>
    </lineage>
</organism>
<dbReference type="GeneID" id="24135011"/>
<dbReference type="STRING" id="695850.A0A067C532"/>
<dbReference type="PANTHER" id="PTHR23131">
    <property type="entry name" value="ENDORIBONUCLEASE LACTB2"/>
    <property type="match status" value="1"/>
</dbReference>
<name>A0A067C532_SAPPC</name>
<dbReference type="SMART" id="SM00849">
    <property type="entry name" value="Lactamase_B"/>
    <property type="match status" value="1"/>
</dbReference>
<dbReference type="InterPro" id="IPR047921">
    <property type="entry name" value="LACTB2-like_MBL-fold"/>
</dbReference>
<dbReference type="Pfam" id="PF00753">
    <property type="entry name" value="Lactamase_B"/>
    <property type="match status" value="1"/>
</dbReference>
<dbReference type="AlphaFoldDB" id="A0A067C532"/>